<evidence type="ECO:0000313" key="3">
    <source>
        <dbReference type="Proteomes" id="UP001165283"/>
    </source>
</evidence>
<organism evidence="2 3">
    <name type="scientific">Pseudonocardia humida</name>
    <dbReference type="NCBI Taxonomy" id="2800819"/>
    <lineage>
        <taxon>Bacteria</taxon>
        <taxon>Bacillati</taxon>
        <taxon>Actinomycetota</taxon>
        <taxon>Actinomycetes</taxon>
        <taxon>Pseudonocardiales</taxon>
        <taxon>Pseudonocardiaceae</taxon>
        <taxon>Pseudonocardia</taxon>
    </lineage>
</organism>
<reference evidence="2" key="1">
    <citation type="submission" date="2021-04" db="EMBL/GenBank/DDBJ databases">
        <title>Pseudonocardia sp. nov., isolated from sandy soil of mangrove forest.</title>
        <authorList>
            <person name="Zan Z."/>
            <person name="Huang R."/>
            <person name="Liu W."/>
        </authorList>
    </citation>
    <scope>NUCLEOTIDE SEQUENCE</scope>
    <source>
        <strain evidence="2">S2-4</strain>
    </source>
</reference>
<accession>A0ABT0ZZM1</accession>
<dbReference type="Proteomes" id="UP001165283">
    <property type="component" value="Unassembled WGS sequence"/>
</dbReference>
<feature type="compositionally biased region" description="Low complexity" evidence="1">
    <location>
        <begin position="296"/>
        <end position="307"/>
    </location>
</feature>
<evidence type="ECO:0000313" key="2">
    <source>
        <dbReference type="EMBL" id="MCO1656200.1"/>
    </source>
</evidence>
<dbReference type="EMBL" id="JAGSOV010000033">
    <property type="protein sequence ID" value="MCO1656200.1"/>
    <property type="molecule type" value="Genomic_DNA"/>
</dbReference>
<keyword evidence="3" id="KW-1185">Reference proteome</keyword>
<evidence type="ECO:0000256" key="1">
    <source>
        <dbReference type="SAM" id="MobiDB-lite"/>
    </source>
</evidence>
<evidence type="ECO:0008006" key="4">
    <source>
        <dbReference type="Google" id="ProtNLM"/>
    </source>
</evidence>
<feature type="region of interest" description="Disordered" evidence="1">
    <location>
        <begin position="250"/>
        <end position="308"/>
    </location>
</feature>
<sequence>MTGDVEWRGRLLASGYTDGELRRMRRDGVLVPLRRGAYAVGTPPAGADAHHLLAIRAACGVLSPDAVVSHASAAVVHGLPVWGVPLERVHVTRGRSRGGRSGVRVHVHAAPLAPEDVVVIGGLRVTTVARTLLDLARTQPFEQAVVLADAALARHAVDPAGLAMVLLRAARWPGLPAARRALAFADGRAESVGESRSRIAIARCGLPRPVPQLAVHDEHGALIGRADFGWPGLATIGEFDGRAKYGRLLRPGQAPADAVRREAPRRPASRSGPRRRPLVVAGPGRFHPGRPPTPGSLPSHLSSTTHTPGHRAHLVATTHMAGGVRDDHQVCVVAGSWEGLKRG</sequence>
<protein>
    <recommendedName>
        <fullName evidence="4">AbiEi antitoxin of type IV toxin-antitoxin system</fullName>
    </recommendedName>
</protein>
<comment type="caution">
    <text evidence="2">The sequence shown here is derived from an EMBL/GenBank/DDBJ whole genome shotgun (WGS) entry which is preliminary data.</text>
</comment>
<dbReference type="RefSeq" id="WP_252438701.1">
    <property type="nucleotide sequence ID" value="NZ_JAGSOV010000033.1"/>
</dbReference>
<name>A0ABT0ZZM1_9PSEU</name>
<gene>
    <name evidence="2" type="ORF">KDL28_14160</name>
</gene>
<proteinExistence type="predicted"/>